<reference evidence="3" key="1">
    <citation type="journal article" date="2023" name="Science">
        <title>Genome structures resolve the early diversification of teleost fishes.</title>
        <authorList>
            <person name="Parey E."/>
            <person name="Louis A."/>
            <person name="Montfort J."/>
            <person name="Bouchez O."/>
            <person name="Roques C."/>
            <person name="Iampietro C."/>
            <person name="Lluch J."/>
            <person name="Castinel A."/>
            <person name="Donnadieu C."/>
            <person name="Desvignes T."/>
            <person name="Floi Bucao C."/>
            <person name="Jouanno E."/>
            <person name="Wen M."/>
            <person name="Mejri S."/>
            <person name="Dirks R."/>
            <person name="Jansen H."/>
            <person name="Henkel C."/>
            <person name="Chen W.J."/>
            <person name="Zahm M."/>
            <person name="Cabau C."/>
            <person name="Klopp C."/>
            <person name="Thompson A.W."/>
            <person name="Robinson-Rechavi M."/>
            <person name="Braasch I."/>
            <person name="Lecointre G."/>
            <person name="Bobe J."/>
            <person name="Postlethwait J.H."/>
            <person name="Berthelot C."/>
            <person name="Roest Crollius H."/>
            <person name="Guiguen Y."/>
        </authorList>
    </citation>
    <scope>NUCLEOTIDE SEQUENCE</scope>
    <source>
        <strain evidence="3">Concon-B</strain>
    </source>
</reference>
<name>A0A9Q1DU46_CONCO</name>
<organism evidence="3 4">
    <name type="scientific">Conger conger</name>
    <name type="common">Conger eel</name>
    <name type="synonym">Muraena conger</name>
    <dbReference type="NCBI Taxonomy" id="82655"/>
    <lineage>
        <taxon>Eukaryota</taxon>
        <taxon>Metazoa</taxon>
        <taxon>Chordata</taxon>
        <taxon>Craniata</taxon>
        <taxon>Vertebrata</taxon>
        <taxon>Euteleostomi</taxon>
        <taxon>Actinopterygii</taxon>
        <taxon>Neopterygii</taxon>
        <taxon>Teleostei</taxon>
        <taxon>Anguilliformes</taxon>
        <taxon>Congridae</taxon>
        <taxon>Conger</taxon>
    </lineage>
</organism>
<keyword evidence="2" id="KW-1133">Transmembrane helix</keyword>
<feature type="transmembrane region" description="Helical" evidence="2">
    <location>
        <begin position="26"/>
        <end position="47"/>
    </location>
</feature>
<keyword evidence="2" id="KW-0472">Membrane</keyword>
<protein>
    <submittedName>
        <fullName evidence="3">Uncharacterized protein</fullName>
    </submittedName>
</protein>
<evidence type="ECO:0000256" key="1">
    <source>
        <dbReference type="SAM" id="MobiDB-lite"/>
    </source>
</evidence>
<accession>A0A9Q1DU46</accession>
<feature type="region of interest" description="Disordered" evidence="1">
    <location>
        <begin position="81"/>
        <end position="101"/>
    </location>
</feature>
<evidence type="ECO:0000313" key="4">
    <source>
        <dbReference type="Proteomes" id="UP001152803"/>
    </source>
</evidence>
<comment type="caution">
    <text evidence="3">The sequence shown here is derived from an EMBL/GenBank/DDBJ whole genome shotgun (WGS) entry which is preliminary data.</text>
</comment>
<gene>
    <name evidence="3" type="ORF">COCON_G00043150</name>
</gene>
<keyword evidence="2" id="KW-0812">Transmembrane</keyword>
<dbReference type="EMBL" id="JAFJMO010000003">
    <property type="protein sequence ID" value="KAJ8281796.1"/>
    <property type="molecule type" value="Genomic_DNA"/>
</dbReference>
<sequence length="101" mass="11040">MGEISPTASQEGDCKRSGYPASVSTLHLWALGGLIVILLIVIVILICRSAVTGKKSQDNSDGNQAQDPDTLNYAALNFTQKKQKTRRRENLEPHVVYAATR</sequence>
<proteinExistence type="predicted"/>
<evidence type="ECO:0000256" key="2">
    <source>
        <dbReference type="SAM" id="Phobius"/>
    </source>
</evidence>
<dbReference type="OrthoDB" id="9932608at2759"/>
<keyword evidence="4" id="KW-1185">Reference proteome</keyword>
<dbReference type="AlphaFoldDB" id="A0A9Q1DU46"/>
<dbReference type="Proteomes" id="UP001152803">
    <property type="component" value="Unassembled WGS sequence"/>
</dbReference>
<evidence type="ECO:0000313" key="3">
    <source>
        <dbReference type="EMBL" id="KAJ8281796.1"/>
    </source>
</evidence>